<evidence type="ECO:0000313" key="2">
    <source>
        <dbReference type="WBParaSite" id="ES5_v2.g30420.t1"/>
    </source>
</evidence>
<accession>A0AC34GLK7</accession>
<dbReference type="WBParaSite" id="ES5_v2.g30420.t1">
    <property type="protein sequence ID" value="ES5_v2.g30420.t1"/>
    <property type="gene ID" value="ES5_v2.g30420"/>
</dbReference>
<evidence type="ECO:0000313" key="1">
    <source>
        <dbReference type="Proteomes" id="UP000887579"/>
    </source>
</evidence>
<proteinExistence type="predicted"/>
<reference evidence="2" key="1">
    <citation type="submission" date="2022-11" db="UniProtKB">
        <authorList>
            <consortium name="WormBaseParasite"/>
        </authorList>
    </citation>
    <scope>IDENTIFICATION</scope>
</reference>
<sequence>LEVFVAGRNRLENPGAKAFAKAFSTLKSLVEIRMYQNGIKEAGIKELATAFAHNPKLKIIDLNDNTFGEHAATSMSKVLGKLNDLIYLDFSDCLCRSKGSLNIVYELVKTNSSIQELMLSGNEIDAASMTKMIEMSVQLPSLKKFMLSCNSLGSNFNAIKRQYHNGIIDFGTESDDEGS</sequence>
<protein>
    <submittedName>
        <fullName evidence="2">Ran GTPase-activating protein 1</fullName>
    </submittedName>
</protein>
<dbReference type="Proteomes" id="UP000887579">
    <property type="component" value="Unplaced"/>
</dbReference>
<name>A0AC34GLK7_9BILA</name>
<organism evidence="1 2">
    <name type="scientific">Panagrolaimus sp. ES5</name>
    <dbReference type="NCBI Taxonomy" id="591445"/>
    <lineage>
        <taxon>Eukaryota</taxon>
        <taxon>Metazoa</taxon>
        <taxon>Ecdysozoa</taxon>
        <taxon>Nematoda</taxon>
        <taxon>Chromadorea</taxon>
        <taxon>Rhabditida</taxon>
        <taxon>Tylenchina</taxon>
        <taxon>Panagrolaimomorpha</taxon>
        <taxon>Panagrolaimoidea</taxon>
        <taxon>Panagrolaimidae</taxon>
        <taxon>Panagrolaimus</taxon>
    </lineage>
</organism>